<keyword evidence="2" id="KW-1185">Reference proteome</keyword>
<protein>
    <submittedName>
        <fullName evidence="1">Uncharacterized protein</fullName>
    </submittedName>
</protein>
<dbReference type="EMBL" id="ANOH01000094">
    <property type="protein sequence ID" value="EMI57435.1"/>
    <property type="molecule type" value="Genomic_DNA"/>
</dbReference>
<proteinExistence type="predicted"/>
<accession>M5U7L6</accession>
<comment type="caution">
    <text evidence="1">The sequence shown here is derived from an EMBL/GenBank/DDBJ whole genome shotgun (WGS) entry which is preliminary data.</text>
</comment>
<evidence type="ECO:0000313" key="1">
    <source>
        <dbReference type="EMBL" id="EMI57435.1"/>
    </source>
</evidence>
<dbReference type="AlphaFoldDB" id="M5U7L6"/>
<sequence>MFIWKIRLWGLCSFWGMCSSSGIDTGIVRRTYERINPKIVQPIGVCRGGYEAAERRSAG</sequence>
<dbReference type="PATRIC" id="fig|1263870.3.peg.1234"/>
<gene>
    <name evidence="1" type="ORF">RSSM_01142</name>
</gene>
<evidence type="ECO:0000313" key="2">
    <source>
        <dbReference type="Proteomes" id="UP000011885"/>
    </source>
</evidence>
<name>M5U7L6_9BACT</name>
<dbReference type="Proteomes" id="UP000011885">
    <property type="component" value="Unassembled WGS sequence"/>
</dbReference>
<organism evidence="1 2">
    <name type="scientific">Rhodopirellula sallentina SM41</name>
    <dbReference type="NCBI Taxonomy" id="1263870"/>
    <lineage>
        <taxon>Bacteria</taxon>
        <taxon>Pseudomonadati</taxon>
        <taxon>Planctomycetota</taxon>
        <taxon>Planctomycetia</taxon>
        <taxon>Pirellulales</taxon>
        <taxon>Pirellulaceae</taxon>
        <taxon>Rhodopirellula</taxon>
    </lineage>
</organism>
<reference evidence="1 2" key="1">
    <citation type="journal article" date="2013" name="Mar. Genomics">
        <title>Expression of sulfatases in Rhodopirellula baltica and the diversity of sulfatases in the genus Rhodopirellula.</title>
        <authorList>
            <person name="Wegner C.E."/>
            <person name="Richter-Heitmann T."/>
            <person name="Klindworth A."/>
            <person name="Klockow C."/>
            <person name="Richter M."/>
            <person name="Achstetter T."/>
            <person name="Glockner F.O."/>
            <person name="Harder J."/>
        </authorList>
    </citation>
    <scope>NUCLEOTIDE SEQUENCE [LARGE SCALE GENOMIC DNA]</scope>
    <source>
        <strain evidence="1 2">SM41</strain>
    </source>
</reference>